<comment type="caution">
    <text evidence="1">The sequence shown here is derived from an EMBL/GenBank/DDBJ whole genome shotgun (WGS) entry which is preliminary data.</text>
</comment>
<name>A0ABQ8YD15_9EUKA</name>
<evidence type="ECO:0000313" key="1">
    <source>
        <dbReference type="EMBL" id="KAJ6242495.1"/>
    </source>
</evidence>
<accession>A0ABQ8YD15</accession>
<protein>
    <submittedName>
        <fullName evidence="1">Uncharacterized protein</fullName>
    </submittedName>
</protein>
<dbReference type="EMBL" id="JAOAOG010000175">
    <property type="protein sequence ID" value="KAJ6242495.1"/>
    <property type="molecule type" value="Genomic_DNA"/>
</dbReference>
<reference evidence="1" key="1">
    <citation type="submission" date="2022-08" db="EMBL/GenBank/DDBJ databases">
        <title>Novel sulfate-reducing endosymbionts in the free-living metamonad Anaeramoeba.</title>
        <authorList>
            <person name="Jerlstrom-Hultqvist J."/>
            <person name="Cepicka I."/>
            <person name="Gallot-Lavallee L."/>
            <person name="Salas-Leiva D."/>
            <person name="Curtis B.A."/>
            <person name="Zahonova K."/>
            <person name="Pipaliya S."/>
            <person name="Dacks J."/>
            <person name="Roger A.J."/>
        </authorList>
    </citation>
    <scope>NUCLEOTIDE SEQUENCE</scope>
    <source>
        <strain evidence="1">Schooner1</strain>
    </source>
</reference>
<proteinExistence type="predicted"/>
<dbReference type="Proteomes" id="UP001150062">
    <property type="component" value="Unassembled WGS sequence"/>
</dbReference>
<evidence type="ECO:0000313" key="2">
    <source>
        <dbReference type="Proteomes" id="UP001150062"/>
    </source>
</evidence>
<sequence length="104" mass="12166">MNNIKLDSLGITYQGKWDRRKLFNLKSTKDTKTINDNNIKIKYHIVTNEPDYTIKKLFDLVKESNVGYNLSKKHTPVAMNLQINDDIPPRILLKSRKLSLLDHK</sequence>
<keyword evidence="2" id="KW-1185">Reference proteome</keyword>
<organism evidence="1 2">
    <name type="scientific">Anaeramoeba flamelloides</name>
    <dbReference type="NCBI Taxonomy" id="1746091"/>
    <lineage>
        <taxon>Eukaryota</taxon>
        <taxon>Metamonada</taxon>
        <taxon>Anaeramoebidae</taxon>
        <taxon>Anaeramoeba</taxon>
    </lineage>
</organism>
<gene>
    <name evidence="1" type="ORF">M0813_22639</name>
</gene>